<evidence type="ECO:0000256" key="4">
    <source>
        <dbReference type="ARBA" id="ARBA00022692"/>
    </source>
</evidence>
<evidence type="ECO:0000256" key="5">
    <source>
        <dbReference type="ARBA" id="ARBA00022824"/>
    </source>
</evidence>
<dbReference type="Gene3D" id="1.10.287.660">
    <property type="entry name" value="Helix hairpin bin"/>
    <property type="match status" value="1"/>
</dbReference>
<feature type="chain" id="PRO_5041958052" evidence="10">
    <location>
        <begin position="22"/>
        <end position="213"/>
    </location>
</feature>
<comment type="subcellular location">
    <subcellularLocation>
        <location evidence="1">Endoplasmic reticulum membrane</location>
        <topology evidence="1">Multi-pass membrane protein</topology>
    </subcellularLocation>
</comment>
<evidence type="ECO:0000313" key="11">
    <source>
        <dbReference type="EMBL" id="WOO83252.1"/>
    </source>
</evidence>
<dbReference type="InterPro" id="IPR028945">
    <property type="entry name" value="Get1"/>
</dbReference>
<dbReference type="PANTHER" id="PTHR42650:SF1">
    <property type="entry name" value="GUIDED ENTRY OF TAIL-ANCHORED PROTEINS FACTOR 1"/>
    <property type="match status" value="1"/>
</dbReference>
<evidence type="ECO:0000256" key="10">
    <source>
        <dbReference type="SAM" id="SignalP"/>
    </source>
</evidence>
<dbReference type="RefSeq" id="XP_062629278.1">
    <property type="nucleotide sequence ID" value="XM_062773294.1"/>
</dbReference>
<evidence type="ECO:0000256" key="1">
    <source>
        <dbReference type="ARBA" id="ARBA00004477"/>
    </source>
</evidence>
<evidence type="ECO:0000256" key="3">
    <source>
        <dbReference type="ARBA" id="ARBA00022448"/>
    </source>
</evidence>
<evidence type="ECO:0000256" key="6">
    <source>
        <dbReference type="ARBA" id="ARBA00022989"/>
    </source>
</evidence>
<sequence length="213" mass="23411">MADPNLAVLIFLLVLLTQVVAWIGKSVLQDVASAAYTRAFLGNVAKEQRKLRKQVLDDKAELGRTSSQDEFAKWAKLRRKVDKGLADLEKSNAKLAAARSTFTSRFSTLIWLSTTGAQFALMWWYRAQPVFWLPEGWVPGPVGWLLRFPSAPRGSISAGAWSTVCKRVLVTGEELVKGYLAPAAVAPEPVAVPVASQPPPSAKIEEIEHEKLD</sequence>
<evidence type="ECO:0000256" key="9">
    <source>
        <dbReference type="HAMAP-Rule" id="MF_03113"/>
    </source>
</evidence>
<comment type="similarity">
    <text evidence="2 9">Belongs to the WRB/GET1 family.</text>
</comment>
<reference evidence="11" key="1">
    <citation type="submission" date="2023-10" db="EMBL/GenBank/DDBJ databases">
        <authorList>
            <person name="Noh H."/>
        </authorList>
    </citation>
    <scope>NUCLEOTIDE SEQUENCE</scope>
    <source>
        <strain evidence="11">DUCC4014</strain>
    </source>
</reference>
<dbReference type="Pfam" id="PF04420">
    <property type="entry name" value="CHD5"/>
    <property type="match status" value="1"/>
</dbReference>
<accession>A0AAF0YC53</accession>
<keyword evidence="10" id="KW-0732">Signal</keyword>
<evidence type="ECO:0000256" key="8">
    <source>
        <dbReference type="ARBA" id="ARBA00023136"/>
    </source>
</evidence>
<dbReference type="HAMAP" id="MF_03113">
    <property type="entry name" value="Get1"/>
    <property type="match status" value="1"/>
</dbReference>
<keyword evidence="3 9" id="KW-0813">Transport</keyword>
<feature type="signal peptide" evidence="10">
    <location>
        <begin position="1"/>
        <end position="21"/>
    </location>
</feature>
<dbReference type="GO" id="GO:0005789">
    <property type="term" value="C:endoplasmic reticulum membrane"/>
    <property type="evidence" value="ECO:0007669"/>
    <property type="project" value="UniProtKB-SubCell"/>
</dbReference>
<keyword evidence="7" id="KW-0175">Coiled coil</keyword>
<dbReference type="Proteomes" id="UP000827549">
    <property type="component" value="Chromosome 5"/>
</dbReference>
<feature type="topological domain" description="Cytoplasmic" evidence="9">
    <location>
        <begin position="173"/>
        <end position="213"/>
    </location>
</feature>
<keyword evidence="4 9" id="KW-0812">Transmembrane</keyword>
<dbReference type="GO" id="GO:0043529">
    <property type="term" value="C:GET complex"/>
    <property type="evidence" value="ECO:0007669"/>
    <property type="project" value="InterPro"/>
</dbReference>
<evidence type="ECO:0000256" key="7">
    <source>
        <dbReference type="ARBA" id="ARBA00023054"/>
    </source>
</evidence>
<dbReference type="InterPro" id="IPR027538">
    <property type="entry name" value="Get1_fungi"/>
</dbReference>
<keyword evidence="12" id="KW-1185">Reference proteome</keyword>
<protein>
    <submittedName>
        <fullName evidence="11">Protein GET1</fullName>
    </submittedName>
</protein>
<dbReference type="GeneID" id="87809951"/>
<dbReference type="InterPro" id="IPR029012">
    <property type="entry name" value="Helix_hairpin_bin_sf"/>
</dbReference>
<keyword evidence="5 9" id="KW-0256">Endoplasmic reticulum</keyword>
<dbReference type="EMBL" id="CP086718">
    <property type="protein sequence ID" value="WOO83252.1"/>
    <property type="molecule type" value="Genomic_DNA"/>
</dbReference>
<keyword evidence="8 9" id="KW-0472">Membrane</keyword>
<name>A0AAF0YC53_9TREE</name>
<proteinExistence type="inferred from homology"/>
<dbReference type="FunFam" id="1.10.287.660:FF:000006">
    <property type="entry name" value="Protein GET1"/>
    <property type="match status" value="1"/>
</dbReference>
<keyword evidence="6 9" id="KW-1133">Transmembrane helix</keyword>
<dbReference type="GO" id="GO:0043495">
    <property type="term" value="F:protein-membrane adaptor activity"/>
    <property type="evidence" value="ECO:0007669"/>
    <property type="project" value="TreeGrafter"/>
</dbReference>
<dbReference type="PANTHER" id="PTHR42650">
    <property type="entry name" value="TAIL-ANCHORED PROTEIN INSERTION RECEPTOR WRB"/>
    <property type="match status" value="1"/>
</dbReference>
<dbReference type="AlphaFoldDB" id="A0AAF0YC53"/>
<dbReference type="GO" id="GO:0071816">
    <property type="term" value="P:tail-anchored membrane protein insertion into ER membrane"/>
    <property type="evidence" value="ECO:0007669"/>
    <property type="project" value="InterPro"/>
</dbReference>
<gene>
    <name evidence="9 11" type="primary">GET1</name>
    <name evidence="11" type="ORF">LOC62_05G006775</name>
</gene>
<feature type="topological domain" description="Lumenal" evidence="9">
    <location>
        <begin position="1"/>
        <end position="6"/>
    </location>
</feature>
<comment type="caution">
    <text evidence="9">Lacks conserved residue(s) required for the propagation of feature annotation.</text>
</comment>
<organism evidence="11 12">
    <name type="scientific">Vanrija pseudolonga</name>
    <dbReference type="NCBI Taxonomy" id="143232"/>
    <lineage>
        <taxon>Eukaryota</taxon>
        <taxon>Fungi</taxon>
        <taxon>Dikarya</taxon>
        <taxon>Basidiomycota</taxon>
        <taxon>Agaricomycotina</taxon>
        <taxon>Tremellomycetes</taxon>
        <taxon>Trichosporonales</taxon>
        <taxon>Trichosporonaceae</taxon>
        <taxon>Vanrija</taxon>
    </lineage>
</organism>
<evidence type="ECO:0000256" key="2">
    <source>
        <dbReference type="ARBA" id="ARBA00010799"/>
    </source>
</evidence>
<evidence type="ECO:0000313" key="12">
    <source>
        <dbReference type="Proteomes" id="UP000827549"/>
    </source>
</evidence>